<dbReference type="Gene3D" id="1.10.420.10">
    <property type="entry name" value="Peroxidase, domain 2"/>
    <property type="match status" value="1"/>
</dbReference>
<proteinExistence type="inferred from homology"/>
<dbReference type="InterPro" id="IPR044831">
    <property type="entry name" value="Ccp1-like"/>
</dbReference>
<keyword evidence="1 7" id="KW-0575">Peroxidase</keyword>
<evidence type="ECO:0000256" key="3">
    <source>
        <dbReference type="ARBA" id="ARBA00022723"/>
    </source>
</evidence>
<dbReference type="GO" id="GO:0020037">
    <property type="term" value="F:heme binding"/>
    <property type="evidence" value="ECO:0007669"/>
    <property type="project" value="UniProtKB-UniRule"/>
</dbReference>
<dbReference type="GO" id="GO:0046872">
    <property type="term" value="F:metal ion binding"/>
    <property type="evidence" value="ECO:0007669"/>
    <property type="project" value="UniProtKB-UniRule"/>
</dbReference>
<evidence type="ECO:0000256" key="2">
    <source>
        <dbReference type="ARBA" id="ARBA00022617"/>
    </source>
</evidence>
<dbReference type="EC" id="1.11.1.-" evidence="7"/>
<organism evidence="10 11">
    <name type="scientific">Mycena rosella</name>
    <name type="common">Pink bonnet</name>
    <name type="synonym">Agaricus rosellus</name>
    <dbReference type="NCBI Taxonomy" id="1033263"/>
    <lineage>
        <taxon>Eukaryota</taxon>
        <taxon>Fungi</taxon>
        <taxon>Dikarya</taxon>
        <taxon>Basidiomycota</taxon>
        <taxon>Agaricomycotina</taxon>
        <taxon>Agaricomycetes</taxon>
        <taxon>Agaricomycetidae</taxon>
        <taxon>Agaricales</taxon>
        <taxon>Marasmiineae</taxon>
        <taxon>Mycenaceae</taxon>
        <taxon>Mycena</taxon>
    </lineage>
</organism>
<dbReference type="PRINTS" id="PR00458">
    <property type="entry name" value="PEROXIDASE"/>
</dbReference>
<evidence type="ECO:0000259" key="9">
    <source>
        <dbReference type="PROSITE" id="PS50873"/>
    </source>
</evidence>
<dbReference type="AlphaFoldDB" id="A0AAD7GZA8"/>
<dbReference type="GO" id="GO:0034599">
    <property type="term" value="P:cellular response to oxidative stress"/>
    <property type="evidence" value="ECO:0007669"/>
    <property type="project" value="InterPro"/>
</dbReference>
<evidence type="ECO:0000256" key="5">
    <source>
        <dbReference type="ARBA" id="ARBA00023004"/>
    </source>
</evidence>
<dbReference type="PROSITE" id="PS50873">
    <property type="entry name" value="PEROXIDASE_4"/>
    <property type="match status" value="1"/>
</dbReference>
<dbReference type="Gene3D" id="1.10.520.10">
    <property type="match status" value="1"/>
</dbReference>
<dbReference type="Pfam" id="PF00141">
    <property type="entry name" value="peroxidase"/>
    <property type="match status" value="1"/>
</dbReference>
<dbReference type="GO" id="GO:0042744">
    <property type="term" value="P:hydrogen peroxide catabolic process"/>
    <property type="evidence" value="ECO:0007669"/>
    <property type="project" value="TreeGrafter"/>
</dbReference>
<gene>
    <name evidence="10" type="ORF">B0H17DRAFT_1125088</name>
</gene>
<feature type="chain" id="PRO_5042168732" description="Peroxidase" evidence="8">
    <location>
        <begin position="16"/>
        <end position="528"/>
    </location>
</feature>
<feature type="domain" description="Plant heme peroxidase family profile" evidence="9">
    <location>
        <begin position="66"/>
        <end position="335"/>
    </location>
</feature>
<dbReference type="InterPro" id="IPR010255">
    <property type="entry name" value="Haem_peroxidase_sf"/>
</dbReference>
<evidence type="ECO:0000256" key="4">
    <source>
        <dbReference type="ARBA" id="ARBA00023002"/>
    </source>
</evidence>
<protein>
    <recommendedName>
        <fullName evidence="7">Peroxidase</fullName>
        <ecNumber evidence="7">1.11.1.-</ecNumber>
    </recommendedName>
</protein>
<sequence>MLSLALLAYLATASAYIWPSPQLDELESQRFDQSGNNARGIAFFIQPCDEFDPPGDGPTNSGRSDAADWIRTSYHDMATHNVTDGTGGLDASIRFPEEQARAENVGDGFANTVGVLLSQLAKSNHYVSIADALALGTIIAIENCGGPEIAFRGGRVDALEPNTPGVPQPQEPLDTHIAKFARQGFTQTEMISLIACGHTFGGVQHAPFPEIVPELNDPNNTLSVSHFDSTFVHFDNNIATEYISGTTRNPLIVGLNDTTNSDKRIFGSDGNVTMRSFANSPELFASTCGTLFARMLNSVPKDVQLTDVITPLPVKPSGLQLVLDGDTLKLSGQVRFWNMTADADRTVRLLWDDRAGGTGNATLPFAGLSSAVAGRYSAAWYAFNGTDNFIPLNATAGIKTMRFTVNDQLEDQGGVGFAVQDGVVFSETSCMTSQNPIAARFDVAVRNGVNPTRVYIAGSTFATGVELPPITETDFSPPAQPVAANAAYSMWSLNFNGTAPTFLNLLAEVDGATTLTELNTFALPPCAG</sequence>
<name>A0AAD7GZA8_MYCRO</name>
<dbReference type="PANTHER" id="PTHR31356">
    <property type="entry name" value="THYLAKOID LUMENAL 29 KDA PROTEIN, CHLOROPLASTIC-RELATED"/>
    <property type="match status" value="1"/>
</dbReference>
<dbReference type="EMBL" id="JARKIE010000004">
    <property type="protein sequence ID" value="KAJ7708335.1"/>
    <property type="molecule type" value="Genomic_DNA"/>
</dbReference>
<evidence type="ECO:0000256" key="8">
    <source>
        <dbReference type="SAM" id="SignalP"/>
    </source>
</evidence>
<reference evidence="10" key="1">
    <citation type="submission" date="2023-03" db="EMBL/GenBank/DDBJ databases">
        <title>Massive genome expansion in bonnet fungi (Mycena s.s.) driven by repeated elements and novel gene families across ecological guilds.</title>
        <authorList>
            <consortium name="Lawrence Berkeley National Laboratory"/>
            <person name="Harder C.B."/>
            <person name="Miyauchi S."/>
            <person name="Viragh M."/>
            <person name="Kuo A."/>
            <person name="Thoen E."/>
            <person name="Andreopoulos B."/>
            <person name="Lu D."/>
            <person name="Skrede I."/>
            <person name="Drula E."/>
            <person name="Henrissat B."/>
            <person name="Morin E."/>
            <person name="Kohler A."/>
            <person name="Barry K."/>
            <person name="LaButti K."/>
            <person name="Morin E."/>
            <person name="Salamov A."/>
            <person name="Lipzen A."/>
            <person name="Mereny Z."/>
            <person name="Hegedus B."/>
            <person name="Baldrian P."/>
            <person name="Stursova M."/>
            <person name="Weitz H."/>
            <person name="Taylor A."/>
            <person name="Grigoriev I.V."/>
            <person name="Nagy L.G."/>
            <person name="Martin F."/>
            <person name="Kauserud H."/>
        </authorList>
    </citation>
    <scope>NUCLEOTIDE SEQUENCE</scope>
    <source>
        <strain evidence="10">CBHHK067</strain>
    </source>
</reference>
<dbReference type="GO" id="GO:0000302">
    <property type="term" value="P:response to reactive oxygen species"/>
    <property type="evidence" value="ECO:0007669"/>
    <property type="project" value="TreeGrafter"/>
</dbReference>
<comment type="similarity">
    <text evidence="6">Belongs to the peroxidase family.</text>
</comment>
<evidence type="ECO:0000256" key="7">
    <source>
        <dbReference type="RuleBase" id="RU363051"/>
    </source>
</evidence>
<evidence type="ECO:0000313" key="11">
    <source>
        <dbReference type="Proteomes" id="UP001221757"/>
    </source>
</evidence>
<dbReference type="InterPro" id="IPR002016">
    <property type="entry name" value="Haem_peroxidase"/>
</dbReference>
<keyword evidence="11" id="KW-1185">Reference proteome</keyword>
<evidence type="ECO:0000256" key="1">
    <source>
        <dbReference type="ARBA" id="ARBA00022559"/>
    </source>
</evidence>
<dbReference type="Proteomes" id="UP001221757">
    <property type="component" value="Unassembled WGS sequence"/>
</dbReference>
<keyword evidence="2" id="KW-0349">Heme</keyword>
<dbReference type="PANTHER" id="PTHR31356:SF53">
    <property type="entry name" value="HEME PEROXIDASE"/>
    <property type="match status" value="1"/>
</dbReference>
<keyword evidence="5" id="KW-0408">Iron</keyword>
<dbReference type="GO" id="GO:0004601">
    <property type="term" value="F:peroxidase activity"/>
    <property type="evidence" value="ECO:0007669"/>
    <property type="project" value="UniProtKB-KW"/>
</dbReference>
<evidence type="ECO:0000256" key="6">
    <source>
        <dbReference type="RuleBase" id="RU004241"/>
    </source>
</evidence>
<keyword evidence="8" id="KW-0732">Signal</keyword>
<keyword evidence="4 7" id="KW-0560">Oxidoreductase</keyword>
<keyword evidence="3" id="KW-0479">Metal-binding</keyword>
<evidence type="ECO:0000313" key="10">
    <source>
        <dbReference type="EMBL" id="KAJ7708335.1"/>
    </source>
</evidence>
<accession>A0AAD7GZA8</accession>
<comment type="caution">
    <text evidence="10">The sequence shown here is derived from an EMBL/GenBank/DDBJ whole genome shotgun (WGS) entry which is preliminary data.</text>
</comment>
<feature type="signal peptide" evidence="8">
    <location>
        <begin position="1"/>
        <end position="15"/>
    </location>
</feature>
<dbReference type="SUPFAM" id="SSF48113">
    <property type="entry name" value="Heme-dependent peroxidases"/>
    <property type="match status" value="1"/>
</dbReference>